<dbReference type="Proteomes" id="UP000822688">
    <property type="component" value="Chromosome 1"/>
</dbReference>
<name>A0A8T0JB72_CERPU</name>
<dbReference type="SMART" id="SM00774">
    <property type="entry name" value="WRKY"/>
    <property type="match status" value="1"/>
</dbReference>
<evidence type="ECO:0000259" key="7">
    <source>
        <dbReference type="PROSITE" id="PS50811"/>
    </source>
</evidence>
<feature type="compositionally biased region" description="Low complexity" evidence="6">
    <location>
        <begin position="157"/>
        <end position="166"/>
    </location>
</feature>
<feature type="compositionally biased region" description="Polar residues" evidence="6">
    <location>
        <begin position="209"/>
        <end position="238"/>
    </location>
</feature>
<evidence type="ECO:0000313" key="8">
    <source>
        <dbReference type="EMBL" id="KAG0592536.1"/>
    </source>
</evidence>
<organism evidence="8 9">
    <name type="scientific">Ceratodon purpureus</name>
    <name type="common">Fire moss</name>
    <name type="synonym">Dicranum purpureum</name>
    <dbReference type="NCBI Taxonomy" id="3225"/>
    <lineage>
        <taxon>Eukaryota</taxon>
        <taxon>Viridiplantae</taxon>
        <taxon>Streptophyta</taxon>
        <taxon>Embryophyta</taxon>
        <taxon>Bryophyta</taxon>
        <taxon>Bryophytina</taxon>
        <taxon>Bryopsida</taxon>
        <taxon>Dicranidae</taxon>
        <taxon>Pseudoditrichales</taxon>
        <taxon>Ditrichaceae</taxon>
        <taxon>Ceratodon</taxon>
    </lineage>
</organism>
<keyword evidence="4" id="KW-0804">Transcription</keyword>
<feature type="compositionally biased region" description="Low complexity" evidence="6">
    <location>
        <begin position="253"/>
        <end position="269"/>
    </location>
</feature>
<reference evidence="8" key="1">
    <citation type="submission" date="2020-06" db="EMBL/GenBank/DDBJ databases">
        <title>WGS assembly of Ceratodon purpureus strain R40.</title>
        <authorList>
            <person name="Carey S.B."/>
            <person name="Jenkins J."/>
            <person name="Shu S."/>
            <person name="Lovell J.T."/>
            <person name="Sreedasyam A."/>
            <person name="Maumus F."/>
            <person name="Tiley G.P."/>
            <person name="Fernandez-Pozo N."/>
            <person name="Barry K."/>
            <person name="Chen C."/>
            <person name="Wang M."/>
            <person name="Lipzen A."/>
            <person name="Daum C."/>
            <person name="Saski C.A."/>
            <person name="Payton A.C."/>
            <person name="Mcbreen J.C."/>
            <person name="Conrad R.E."/>
            <person name="Kollar L.M."/>
            <person name="Olsson S."/>
            <person name="Huttunen S."/>
            <person name="Landis J.B."/>
            <person name="Wickett N.J."/>
            <person name="Johnson M.G."/>
            <person name="Rensing S.A."/>
            <person name="Grimwood J."/>
            <person name="Schmutz J."/>
            <person name="Mcdaniel S.F."/>
        </authorList>
    </citation>
    <scope>NUCLEOTIDE SEQUENCE</scope>
    <source>
        <strain evidence="8">R40</strain>
    </source>
</reference>
<feature type="compositionally biased region" description="Low complexity" evidence="6">
    <location>
        <begin position="660"/>
        <end position="694"/>
    </location>
</feature>
<evidence type="ECO:0000256" key="5">
    <source>
        <dbReference type="ARBA" id="ARBA00023242"/>
    </source>
</evidence>
<evidence type="ECO:0000256" key="6">
    <source>
        <dbReference type="SAM" id="MobiDB-lite"/>
    </source>
</evidence>
<feature type="region of interest" description="Disordered" evidence="6">
    <location>
        <begin position="147"/>
        <end position="331"/>
    </location>
</feature>
<dbReference type="SUPFAM" id="SSF118290">
    <property type="entry name" value="WRKY DNA-binding domain"/>
    <property type="match status" value="1"/>
</dbReference>
<dbReference type="GO" id="GO:0003700">
    <property type="term" value="F:DNA-binding transcription factor activity"/>
    <property type="evidence" value="ECO:0007669"/>
    <property type="project" value="InterPro"/>
</dbReference>
<feature type="compositionally biased region" description="Polar residues" evidence="6">
    <location>
        <begin position="41"/>
        <end position="72"/>
    </location>
</feature>
<dbReference type="PANTHER" id="PTHR31221">
    <property type="entry name" value="WRKY TRANSCRIPTION FACTOR PROTEIN 1-RELATED"/>
    <property type="match status" value="1"/>
</dbReference>
<comment type="caution">
    <text evidence="8">The sequence shown here is derived from an EMBL/GenBank/DDBJ whole genome shotgun (WGS) entry which is preliminary data.</text>
</comment>
<feature type="region of interest" description="Disordered" evidence="6">
    <location>
        <begin position="578"/>
        <end position="728"/>
    </location>
</feature>
<comment type="subcellular location">
    <subcellularLocation>
        <location evidence="1">Nucleus</location>
    </subcellularLocation>
</comment>
<proteinExistence type="predicted"/>
<feature type="compositionally biased region" description="Basic residues" evidence="6">
    <location>
        <begin position="317"/>
        <end position="326"/>
    </location>
</feature>
<feature type="compositionally biased region" description="Low complexity" evidence="6">
    <location>
        <begin position="580"/>
        <end position="593"/>
    </location>
</feature>
<evidence type="ECO:0000256" key="4">
    <source>
        <dbReference type="ARBA" id="ARBA00023163"/>
    </source>
</evidence>
<dbReference type="GO" id="GO:0043565">
    <property type="term" value="F:sequence-specific DNA binding"/>
    <property type="evidence" value="ECO:0007669"/>
    <property type="project" value="InterPro"/>
</dbReference>
<dbReference type="FunFam" id="2.20.25.80:FF:000003">
    <property type="entry name" value="WRKY transcription factor 57"/>
    <property type="match status" value="1"/>
</dbReference>
<feature type="region of interest" description="Disordered" evidence="6">
    <location>
        <begin position="1"/>
        <end position="82"/>
    </location>
</feature>
<keyword evidence="9" id="KW-1185">Reference proteome</keyword>
<dbReference type="InterPro" id="IPR036576">
    <property type="entry name" value="WRKY_dom_sf"/>
</dbReference>
<dbReference type="Pfam" id="PF03106">
    <property type="entry name" value="WRKY"/>
    <property type="match status" value="1"/>
</dbReference>
<feature type="compositionally biased region" description="Polar residues" evidence="6">
    <location>
        <begin position="613"/>
        <end position="636"/>
    </location>
</feature>
<evidence type="ECO:0000256" key="3">
    <source>
        <dbReference type="ARBA" id="ARBA00023125"/>
    </source>
</evidence>
<evidence type="ECO:0000313" key="9">
    <source>
        <dbReference type="Proteomes" id="UP000822688"/>
    </source>
</evidence>
<feature type="compositionally biased region" description="Basic and acidic residues" evidence="6">
    <location>
        <begin position="307"/>
        <end position="316"/>
    </location>
</feature>
<keyword evidence="3" id="KW-0238">DNA-binding</keyword>
<dbReference type="AlphaFoldDB" id="A0A8T0JB72"/>
<keyword evidence="2" id="KW-0805">Transcription regulation</keyword>
<feature type="domain" description="WRKY" evidence="7">
    <location>
        <begin position="339"/>
        <end position="404"/>
    </location>
</feature>
<dbReference type="GO" id="GO:0005634">
    <property type="term" value="C:nucleus"/>
    <property type="evidence" value="ECO:0007669"/>
    <property type="project" value="UniProtKB-SubCell"/>
</dbReference>
<feature type="compositionally biased region" description="Low complexity" evidence="6">
    <location>
        <begin position="637"/>
        <end position="651"/>
    </location>
</feature>
<accession>A0A8T0JB72</accession>
<sequence length="728" mass="77477">MAEKAPNEEEPSQEAEASRQESFLDQFLRRLDQTDQEAAASPSTSGTTMAAPSPSSEYSSLTTTANPWNFMSTPHPGSPLNPDLQTAALQNLMYRSSAPSAYSLPTNPLAEFPWLLEEFDQQQRMVAGDPDAHDSAQRLYSSYTTHELGQVLGPSGGSPSSSQGGPFKDEPASSHTNTRKESSSIQAGGHGSSSSKLDAGPVPRFGEPGSTQPAKLQGSPSSAVSKQMNYTRLPTSPLLSEATAPGVGAGSVTTSAGTSNTSLSSESTSNAGDEDESEVKKEVATEGASSGKRKKPEAEGGGTGETPESKKSDQPKNKPRKRGGAKRLREPRYAIKTRTDVDVLDDGFKWRKYGQKAVKNSPHPRNYYRCTTPLCPVRKRVERSNEDSGLVITTYEGTHTHQTPGFHRPSAGGYFGDRPMGMGGGLFQSPLGPSSTLLPLPPGFDLASLQQATALRNIRGLQPNQNPSLNLLPGSSSQQQQFRQQLGFQQESLFRAQQFLGLQDGSPFGSVKQEPFQFTAQDFMTRNLSMPSLPGMTGGPNPSQMLNRSISDHLLQRPGGSPLFSGLNFPYLQSSGGNLNISRPASSSNISSDNRGHQQGRHELQPGAGVGAGSSSRIDQSLETLVSSSSVHPNFNDQAQGGAGPDQPQPGRSNQSRGGQQRTPMPTMQQHQQQHQHIRSAGPSAGGLSSSVSSENLQGQVASESETGAREGLLQDMVRHGGPKVSKS</sequence>
<dbReference type="Gene3D" id="2.20.25.80">
    <property type="entry name" value="WRKY domain"/>
    <property type="match status" value="1"/>
</dbReference>
<evidence type="ECO:0000256" key="1">
    <source>
        <dbReference type="ARBA" id="ARBA00004123"/>
    </source>
</evidence>
<dbReference type="InterPro" id="IPR044810">
    <property type="entry name" value="WRKY_plant"/>
</dbReference>
<feature type="compositionally biased region" description="Basic and acidic residues" evidence="6">
    <location>
        <begin position="594"/>
        <end position="604"/>
    </location>
</feature>
<keyword evidence="5" id="KW-0539">Nucleus</keyword>
<protein>
    <recommendedName>
        <fullName evidence="7">WRKY domain-containing protein</fullName>
    </recommendedName>
</protein>
<feature type="compositionally biased region" description="Polar residues" evidence="6">
    <location>
        <begin position="695"/>
        <end position="706"/>
    </location>
</feature>
<dbReference type="EMBL" id="CM026421">
    <property type="protein sequence ID" value="KAG0592536.1"/>
    <property type="molecule type" value="Genomic_DNA"/>
</dbReference>
<feature type="compositionally biased region" description="Basic and acidic residues" evidence="6">
    <location>
        <begin position="167"/>
        <end position="182"/>
    </location>
</feature>
<dbReference type="PROSITE" id="PS50811">
    <property type="entry name" value="WRKY"/>
    <property type="match status" value="1"/>
</dbReference>
<dbReference type="InterPro" id="IPR003657">
    <property type="entry name" value="WRKY_dom"/>
</dbReference>
<dbReference type="PANTHER" id="PTHR31221:SF334">
    <property type="entry name" value="WRKY TRANSCRIPTION FACTOR 57-RELATED"/>
    <property type="match status" value="1"/>
</dbReference>
<evidence type="ECO:0000256" key="2">
    <source>
        <dbReference type="ARBA" id="ARBA00023015"/>
    </source>
</evidence>
<gene>
    <name evidence="8" type="ORF">KC19_1G260800</name>
</gene>